<organism evidence="1 2">
    <name type="scientific">Dorcoceras hygrometricum</name>
    <dbReference type="NCBI Taxonomy" id="472368"/>
    <lineage>
        <taxon>Eukaryota</taxon>
        <taxon>Viridiplantae</taxon>
        <taxon>Streptophyta</taxon>
        <taxon>Embryophyta</taxon>
        <taxon>Tracheophyta</taxon>
        <taxon>Spermatophyta</taxon>
        <taxon>Magnoliopsida</taxon>
        <taxon>eudicotyledons</taxon>
        <taxon>Gunneridae</taxon>
        <taxon>Pentapetalae</taxon>
        <taxon>asterids</taxon>
        <taxon>lamiids</taxon>
        <taxon>Lamiales</taxon>
        <taxon>Gesneriaceae</taxon>
        <taxon>Didymocarpoideae</taxon>
        <taxon>Trichosporeae</taxon>
        <taxon>Loxocarpinae</taxon>
        <taxon>Dorcoceras</taxon>
    </lineage>
</organism>
<evidence type="ECO:0000313" key="2">
    <source>
        <dbReference type="Proteomes" id="UP000250235"/>
    </source>
</evidence>
<accession>A0A2Z7ACY8</accession>
<name>A0A2Z7ACY8_9LAMI</name>
<sequence length="231" mass="26486">MNSRRICPVVGSQYIDSAAGLVFMEWAAGLAMETSKVGSAVQAISRWISVDDVIGDVIIFSRWFEKEQSQESAGSLHPDARGSDVVERQSSRKLLFTSRCYLEIAIAKRCRLHKLIRQRFAIQQKLFALITSRKNQSQDTSWKHMFYTSWTTRRKQQQHPVESYMNQLLLYISSRELQWIQTQATAASSLELIRISRCYASSRCEIQSRATASSRKEIQAQRIVEVAKRSS</sequence>
<gene>
    <name evidence="1" type="ORF">F511_10506</name>
</gene>
<keyword evidence="2" id="KW-1185">Reference proteome</keyword>
<protein>
    <submittedName>
        <fullName evidence="1">Uncharacterized protein</fullName>
    </submittedName>
</protein>
<dbReference type="EMBL" id="KV016463">
    <property type="protein sequence ID" value="KZV19603.1"/>
    <property type="molecule type" value="Genomic_DNA"/>
</dbReference>
<proteinExistence type="predicted"/>
<dbReference type="AlphaFoldDB" id="A0A2Z7ACY8"/>
<reference evidence="1 2" key="1">
    <citation type="journal article" date="2015" name="Proc. Natl. Acad. Sci. U.S.A.">
        <title>The resurrection genome of Boea hygrometrica: A blueprint for survival of dehydration.</title>
        <authorList>
            <person name="Xiao L."/>
            <person name="Yang G."/>
            <person name="Zhang L."/>
            <person name="Yang X."/>
            <person name="Zhao S."/>
            <person name="Ji Z."/>
            <person name="Zhou Q."/>
            <person name="Hu M."/>
            <person name="Wang Y."/>
            <person name="Chen M."/>
            <person name="Xu Y."/>
            <person name="Jin H."/>
            <person name="Xiao X."/>
            <person name="Hu G."/>
            <person name="Bao F."/>
            <person name="Hu Y."/>
            <person name="Wan P."/>
            <person name="Li L."/>
            <person name="Deng X."/>
            <person name="Kuang T."/>
            <person name="Xiang C."/>
            <person name="Zhu J.K."/>
            <person name="Oliver M.J."/>
            <person name="He Y."/>
        </authorList>
    </citation>
    <scope>NUCLEOTIDE SEQUENCE [LARGE SCALE GENOMIC DNA]</scope>
    <source>
        <strain evidence="2">cv. XS01</strain>
    </source>
</reference>
<dbReference type="Proteomes" id="UP000250235">
    <property type="component" value="Unassembled WGS sequence"/>
</dbReference>
<evidence type="ECO:0000313" key="1">
    <source>
        <dbReference type="EMBL" id="KZV19603.1"/>
    </source>
</evidence>